<reference evidence="1 2" key="1">
    <citation type="submission" date="2015-10" db="EMBL/GenBank/DDBJ databases">
        <title>Mycobacterium gordonae draft genome assembly.</title>
        <authorList>
            <person name="Ustinova V."/>
            <person name="Smirnova T."/>
            <person name="Blagodatskikh K."/>
            <person name="Varlamov D."/>
            <person name="Larionova E."/>
            <person name="Chernousova L."/>
        </authorList>
    </citation>
    <scope>NUCLEOTIDE SEQUENCE [LARGE SCALE GENOMIC DNA]</scope>
    <source>
        <strain evidence="1 2">CTRI 14-8773</strain>
    </source>
</reference>
<comment type="caution">
    <text evidence="1">The sequence shown here is derived from an EMBL/GenBank/DDBJ whole genome shotgun (WGS) entry which is preliminary data.</text>
</comment>
<dbReference type="AlphaFoldDB" id="A0A0Q2U3U6"/>
<dbReference type="OrthoDB" id="4740444at2"/>
<evidence type="ECO:0000313" key="2">
    <source>
        <dbReference type="Proteomes" id="UP000051677"/>
    </source>
</evidence>
<accession>A0A0Q2U3U6</accession>
<organism evidence="1 2">
    <name type="scientific">Mycobacterium gordonae</name>
    <dbReference type="NCBI Taxonomy" id="1778"/>
    <lineage>
        <taxon>Bacteria</taxon>
        <taxon>Bacillati</taxon>
        <taxon>Actinomycetota</taxon>
        <taxon>Actinomycetes</taxon>
        <taxon>Mycobacteriales</taxon>
        <taxon>Mycobacteriaceae</taxon>
        <taxon>Mycobacterium</taxon>
    </lineage>
</organism>
<gene>
    <name evidence="1" type="ORF">AO501_23165</name>
</gene>
<proteinExistence type="predicted"/>
<protein>
    <submittedName>
        <fullName evidence="1">Uncharacterized protein</fullName>
    </submittedName>
</protein>
<dbReference type="STRING" id="1778.A9W97_17755"/>
<dbReference type="EMBL" id="LKTM01000377">
    <property type="protein sequence ID" value="KQH75400.1"/>
    <property type="molecule type" value="Genomic_DNA"/>
</dbReference>
<evidence type="ECO:0000313" key="1">
    <source>
        <dbReference type="EMBL" id="KQH75400.1"/>
    </source>
</evidence>
<dbReference type="Proteomes" id="UP000051677">
    <property type="component" value="Unassembled WGS sequence"/>
</dbReference>
<dbReference type="RefSeq" id="WP_055581637.1">
    <property type="nucleotide sequence ID" value="NZ_LKTM01000377.1"/>
</dbReference>
<name>A0A0Q2U3U6_MYCGO</name>
<sequence>MYVDGARITVINEIVEWSRDGALMVKMSDESGLDVQVQLEPAATSWPAEVLADRIARLHRLALMQLRAQARVRSGEESGAQWSVTAGYPSVAEVQEYRQTIDF</sequence>